<dbReference type="EMBL" id="CAUYUJ010017960">
    <property type="protein sequence ID" value="CAK0879459.1"/>
    <property type="molecule type" value="Genomic_DNA"/>
</dbReference>
<organism evidence="2 3">
    <name type="scientific">Prorocentrum cordatum</name>
    <dbReference type="NCBI Taxonomy" id="2364126"/>
    <lineage>
        <taxon>Eukaryota</taxon>
        <taxon>Sar</taxon>
        <taxon>Alveolata</taxon>
        <taxon>Dinophyceae</taxon>
        <taxon>Prorocentrales</taxon>
        <taxon>Prorocentraceae</taxon>
        <taxon>Prorocentrum</taxon>
    </lineage>
</organism>
<accession>A0ABN9W0P3</accession>
<evidence type="ECO:0000313" key="2">
    <source>
        <dbReference type="EMBL" id="CAK0879459.1"/>
    </source>
</evidence>
<dbReference type="Proteomes" id="UP001189429">
    <property type="component" value="Unassembled WGS sequence"/>
</dbReference>
<feature type="compositionally biased region" description="Basic residues" evidence="1">
    <location>
        <begin position="53"/>
        <end position="79"/>
    </location>
</feature>
<name>A0ABN9W0P3_9DINO</name>
<comment type="caution">
    <text evidence="2">The sequence shown here is derived from an EMBL/GenBank/DDBJ whole genome shotgun (WGS) entry which is preliminary data.</text>
</comment>
<sequence length="140" mass="15224">MSDDSIAQAPAACSLKAEGSARDRGGALPLRRRVAPGLPEPRPRATRQPHERGVRRRPARRRQWRRRPGPGRGRLRRPGGARNLARQALGSVAWSGLEEVRHVYSLECTVLRSRVGAAALRPDGTARSSIGQPASGSMKI</sequence>
<gene>
    <name evidence="2" type="ORF">PCOR1329_LOCUS62887</name>
</gene>
<keyword evidence="3" id="KW-1185">Reference proteome</keyword>
<protein>
    <submittedName>
        <fullName evidence="2">Uncharacterized protein</fullName>
    </submittedName>
</protein>
<evidence type="ECO:0000256" key="1">
    <source>
        <dbReference type="SAM" id="MobiDB-lite"/>
    </source>
</evidence>
<reference evidence="2" key="1">
    <citation type="submission" date="2023-10" db="EMBL/GenBank/DDBJ databases">
        <authorList>
            <person name="Chen Y."/>
            <person name="Shah S."/>
            <person name="Dougan E. K."/>
            <person name="Thang M."/>
            <person name="Chan C."/>
        </authorList>
    </citation>
    <scope>NUCLEOTIDE SEQUENCE [LARGE SCALE GENOMIC DNA]</scope>
</reference>
<evidence type="ECO:0000313" key="3">
    <source>
        <dbReference type="Proteomes" id="UP001189429"/>
    </source>
</evidence>
<proteinExistence type="predicted"/>
<feature type="region of interest" description="Disordered" evidence="1">
    <location>
        <begin position="1"/>
        <end position="82"/>
    </location>
</feature>